<gene>
    <name evidence="2" type="ORF">A3A96_04440</name>
</gene>
<keyword evidence="1" id="KW-0472">Membrane</keyword>
<dbReference type="Proteomes" id="UP000177707">
    <property type="component" value="Unassembled WGS sequence"/>
</dbReference>
<protein>
    <submittedName>
        <fullName evidence="2">Uncharacterized protein</fullName>
    </submittedName>
</protein>
<dbReference type="AlphaFoldDB" id="A0A1G2TX13"/>
<dbReference type="EMBL" id="MHWB01000010">
    <property type="protein sequence ID" value="OHB01774.1"/>
    <property type="molecule type" value="Genomic_DNA"/>
</dbReference>
<evidence type="ECO:0000256" key="1">
    <source>
        <dbReference type="SAM" id="Phobius"/>
    </source>
</evidence>
<sequence>MQPDIEKRLVELEAKVDAIYVSVEKTRKYFFWTMIVTLVVLVLPLIGLLFVVPSFIENYTETINTLGI</sequence>
<accession>A0A1G2TX13</accession>
<reference evidence="2 3" key="1">
    <citation type="journal article" date="2016" name="Nat. Commun.">
        <title>Thousands of microbial genomes shed light on interconnected biogeochemical processes in an aquifer system.</title>
        <authorList>
            <person name="Anantharaman K."/>
            <person name="Brown C.T."/>
            <person name="Hug L.A."/>
            <person name="Sharon I."/>
            <person name="Castelle C.J."/>
            <person name="Probst A.J."/>
            <person name="Thomas B.C."/>
            <person name="Singh A."/>
            <person name="Wilkins M.J."/>
            <person name="Karaoz U."/>
            <person name="Brodie E.L."/>
            <person name="Williams K.H."/>
            <person name="Hubbard S.S."/>
            <person name="Banfield J.F."/>
        </authorList>
    </citation>
    <scope>NUCLEOTIDE SEQUENCE [LARGE SCALE GENOMIC DNA]</scope>
</reference>
<keyword evidence="1" id="KW-0812">Transmembrane</keyword>
<proteinExistence type="predicted"/>
<evidence type="ECO:0000313" key="2">
    <source>
        <dbReference type="EMBL" id="OHB01774.1"/>
    </source>
</evidence>
<organism evidence="2 3">
    <name type="scientific">Candidatus Zambryskibacteria bacterium RIFCSPLOWO2_01_FULL_39_39</name>
    <dbReference type="NCBI Taxonomy" id="1802758"/>
    <lineage>
        <taxon>Bacteria</taxon>
        <taxon>Candidatus Zambryskiibacteriota</taxon>
    </lineage>
</organism>
<comment type="caution">
    <text evidence="2">The sequence shown here is derived from an EMBL/GenBank/DDBJ whole genome shotgun (WGS) entry which is preliminary data.</text>
</comment>
<name>A0A1G2TX13_9BACT</name>
<keyword evidence="1" id="KW-1133">Transmembrane helix</keyword>
<feature type="transmembrane region" description="Helical" evidence="1">
    <location>
        <begin position="29"/>
        <end position="56"/>
    </location>
</feature>
<evidence type="ECO:0000313" key="3">
    <source>
        <dbReference type="Proteomes" id="UP000177707"/>
    </source>
</evidence>